<comment type="caution">
    <text evidence="1">The sequence shown here is derived from an EMBL/GenBank/DDBJ whole genome shotgun (WGS) entry which is preliminary data.</text>
</comment>
<dbReference type="Gene3D" id="2.60.40.1120">
    <property type="entry name" value="Carboxypeptidase-like, regulatory domain"/>
    <property type="match status" value="1"/>
</dbReference>
<dbReference type="InterPro" id="IPR008969">
    <property type="entry name" value="CarboxyPept-like_regulatory"/>
</dbReference>
<gene>
    <name evidence="1" type="ORF">S01H1_29306</name>
</gene>
<feature type="non-terminal residue" evidence="1">
    <location>
        <position position="163"/>
    </location>
</feature>
<sequence>MKFLKFFILTILCVCLMVGSVFAQRLTGKITGTVSDADGIPLPGVTVEISSPSMMGGVRAQITSDRGSYRFINLPPGTYKLVFKLEGFQTLERENVKLSIGKTVNENMVLQPATLEESVTVTAAAPVIDATQSGFSHIYTKDDLEKLPAERGSYLEVIKHAPG</sequence>
<dbReference type="SUPFAM" id="SSF49464">
    <property type="entry name" value="Carboxypeptidase regulatory domain-like"/>
    <property type="match status" value="1"/>
</dbReference>
<protein>
    <recommendedName>
        <fullName evidence="2">TonB-dependent receptor plug domain-containing protein</fullName>
    </recommendedName>
</protein>
<proteinExistence type="predicted"/>
<accession>X0T6R1</accession>
<dbReference type="Pfam" id="PF13620">
    <property type="entry name" value="CarboxypepD_reg"/>
    <property type="match status" value="1"/>
</dbReference>
<reference evidence="1" key="1">
    <citation type="journal article" date="2014" name="Front. Microbiol.">
        <title>High frequency of phylogenetically diverse reductive dehalogenase-homologous genes in deep subseafloor sedimentary metagenomes.</title>
        <authorList>
            <person name="Kawai M."/>
            <person name="Futagami T."/>
            <person name="Toyoda A."/>
            <person name="Takaki Y."/>
            <person name="Nishi S."/>
            <person name="Hori S."/>
            <person name="Arai W."/>
            <person name="Tsubouchi T."/>
            <person name="Morono Y."/>
            <person name="Uchiyama I."/>
            <person name="Ito T."/>
            <person name="Fujiyama A."/>
            <person name="Inagaki F."/>
            <person name="Takami H."/>
        </authorList>
    </citation>
    <scope>NUCLEOTIDE SEQUENCE</scope>
    <source>
        <strain evidence="1">Expedition CK06-06</strain>
    </source>
</reference>
<dbReference type="EMBL" id="BARS01017961">
    <property type="protein sequence ID" value="GAF89183.1"/>
    <property type="molecule type" value="Genomic_DNA"/>
</dbReference>
<organism evidence="1">
    <name type="scientific">marine sediment metagenome</name>
    <dbReference type="NCBI Taxonomy" id="412755"/>
    <lineage>
        <taxon>unclassified sequences</taxon>
        <taxon>metagenomes</taxon>
        <taxon>ecological metagenomes</taxon>
    </lineage>
</organism>
<evidence type="ECO:0008006" key="2">
    <source>
        <dbReference type="Google" id="ProtNLM"/>
    </source>
</evidence>
<name>X0T6R1_9ZZZZ</name>
<dbReference type="AlphaFoldDB" id="X0T6R1"/>
<evidence type="ECO:0000313" key="1">
    <source>
        <dbReference type="EMBL" id="GAF89183.1"/>
    </source>
</evidence>